<dbReference type="AlphaFoldDB" id="A0A087H0U6"/>
<accession>A0A087H0U6</accession>
<evidence type="ECO:0000313" key="1">
    <source>
        <dbReference type="EMBL" id="KFK35748.1"/>
    </source>
</evidence>
<dbReference type="Gramene" id="KFK35748">
    <property type="protein sequence ID" value="KFK35748"/>
    <property type="gene ID" value="AALP_AA4G031300"/>
</dbReference>
<sequence length="55" mass="6833">MECEEIRAITKVIKVEFVSIGLRDYEESYEEIEYLHFHFHFLFCFWEVIEVNKKD</sequence>
<keyword evidence="2" id="KW-1185">Reference proteome</keyword>
<reference evidence="2" key="1">
    <citation type="journal article" date="2015" name="Nat. Plants">
        <title>Genome expansion of Arabis alpina linked with retrotransposition and reduced symmetric DNA methylation.</title>
        <authorList>
            <person name="Willing E.M."/>
            <person name="Rawat V."/>
            <person name="Mandakova T."/>
            <person name="Maumus F."/>
            <person name="James G.V."/>
            <person name="Nordstroem K.J."/>
            <person name="Becker C."/>
            <person name="Warthmann N."/>
            <person name="Chica C."/>
            <person name="Szarzynska B."/>
            <person name="Zytnicki M."/>
            <person name="Albani M.C."/>
            <person name="Kiefer C."/>
            <person name="Bergonzi S."/>
            <person name="Castaings L."/>
            <person name="Mateos J.L."/>
            <person name="Berns M.C."/>
            <person name="Bujdoso N."/>
            <person name="Piofczyk T."/>
            <person name="de Lorenzo L."/>
            <person name="Barrero-Sicilia C."/>
            <person name="Mateos I."/>
            <person name="Piednoel M."/>
            <person name="Hagmann J."/>
            <person name="Chen-Min-Tao R."/>
            <person name="Iglesias-Fernandez R."/>
            <person name="Schuster S.C."/>
            <person name="Alonso-Blanco C."/>
            <person name="Roudier F."/>
            <person name="Carbonero P."/>
            <person name="Paz-Ares J."/>
            <person name="Davis S.J."/>
            <person name="Pecinka A."/>
            <person name="Quesneville H."/>
            <person name="Colot V."/>
            <person name="Lysak M.A."/>
            <person name="Weigel D."/>
            <person name="Coupland G."/>
            <person name="Schneeberger K."/>
        </authorList>
    </citation>
    <scope>NUCLEOTIDE SEQUENCE [LARGE SCALE GENOMIC DNA]</scope>
    <source>
        <strain evidence="2">cv. Pajares</strain>
    </source>
</reference>
<dbReference type="EMBL" id="CM002872">
    <property type="protein sequence ID" value="KFK35748.1"/>
    <property type="molecule type" value="Genomic_DNA"/>
</dbReference>
<gene>
    <name evidence="1" type="ordered locus">AALP_Aa4g031300</name>
</gene>
<evidence type="ECO:0000313" key="2">
    <source>
        <dbReference type="Proteomes" id="UP000029120"/>
    </source>
</evidence>
<protein>
    <submittedName>
        <fullName evidence="1">Uncharacterized protein</fullName>
    </submittedName>
</protein>
<organism evidence="1 2">
    <name type="scientific">Arabis alpina</name>
    <name type="common">Alpine rock-cress</name>
    <dbReference type="NCBI Taxonomy" id="50452"/>
    <lineage>
        <taxon>Eukaryota</taxon>
        <taxon>Viridiplantae</taxon>
        <taxon>Streptophyta</taxon>
        <taxon>Embryophyta</taxon>
        <taxon>Tracheophyta</taxon>
        <taxon>Spermatophyta</taxon>
        <taxon>Magnoliopsida</taxon>
        <taxon>eudicotyledons</taxon>
        <taxon>Gunneridae</taxon>
        <taxon>Pentapetalae</taxon>
        <taxon>rosids</taxon>
        <taxon>malvids</taxon>
        <taxon>Brassicales</taxon>
        <taxon>Brassicaceae</taxon>
        <taxon>Arabideae</taxon>
        <taxon>Arabis</taxon>
    </lineage>
</organism>
<dbReference type="Proteomes" id="UP000029120">
    <property type="component" value="Chromosome 4"/>
</dbReference>
<proteinExistence type="predicted"/>
<name>A0A087H0U6_ARAAL</name>